<dbReference type="PATRIC" id="fig|1653479.3.peg.4867"/>
<dbReference type="SUPFAM" id="SSF53300">
    <property type="entry name" value="vWA-like"/>
    <property type="match status" value="1"/>
</dbReference>
<dbReference type="AlphaFoldDB" id="A0A143QTF0"/>
<evidence type="ECO:0008006" key="3">
    <source>
        <dbReference type="Google" id="ProtNLM"/>
    </source>
</evidence>
<gene>
    <name evidence="1" type="ORF">A3Q41_04812</name>
</gene>
<dbReference type="Proteomes" id="UP000076038">
    <property type="component" value="Chromosome"/>
</dbReference>
<proteinExistence type="predicted"/>
<dbReference type="EMBL" id="CP015220">
    <property type="protein sequence ID" value="AMY26076.1"/>
    <property type="molecule type" value="Genomic_DNA"/>
</dbReference>
<dbReference type="InterPro" id="IPR036465">
    <property type="entry name" value="vWFA_dom_sf"/>
</dbReference>
<dbReference type="KEGG" id="rhs:A3Q41_04812"/>
<evidence type="ECO:0000313" key="2">
    <source>
        <dbReference type="Proteomes" id="UP000076038"/>
    </source>
</evidence>
<reference evidence="1 2" key="1">
    <citation type="journal article" date="2016" name="Genome Announc.">
        <title>Complete Genome and Plasmid Sequences for Rhodococcus fascians D188 and Draft Sequences for Rhodococcus Isolates PBTS 1 and PBTS 2.</title>
        <authorList>
            <person name="Stamler R.A."/>
            <person name="Vereecke D."/>
            <person name="Zhang Y."/>
            <person name="Schilkey F."/>
            <person name="Devitt N."/>
            <person name="Randall J.J."/>
        </authorList>
    </citation>
    <scope>NUCLEOTIDE SEQUENCE [LARGE SCALE GENOMIC DNA]</scope>
    <source>
        <strain evidence="1 2">PBTS2</strain>
    </source>
</reference>
<dbReference type="RefSeq" id="WP_063216797.1">
    <property type="nucleotide sequence ID" value="NZ_CP015220.1"/>
</dbReference>
<keyword evidence="2" id="KW-1185">Reference proteome</keyword>
<organism evidence="1 2">
    <name type="scientific">Rhodococcoides fascians</name>
    <name type="common">Rhodococcus fascians</name>
    <dbReference type="NCBI Taxonomy" id="1828"/>
    <lineage>
        <taxon>Bacteria</taxon>
        <taxon>Bacillati</taxon>
        <taxon>Actinomycetota</taxon>
        <taxon>Actinomycetes</taxon>
        <taxon>Mycobacteriales</taxon>
        <taxon>Nocardiaceae</taxon>
        <taxon>Rhodococcoides</taxon>
    </lineage>
</organism>
<dbReference type="OrthoDB" id="9790144at2"/>
<protein>
    <recommendedName>
        <fullName evidence="3">VWA domain-containing protein</fullName>
    </recommendedName>
</protein>
<name>A0A143QTF0_RHOFA</name>
<accession>A0A143QTF0</accession>
<reference evidence="2" key="2">
    <citation type="submission" date="2016-04" db="EMBL/GenBank/DDBJ databases">
        <title>Complete Genome and Plasmid Sequences for Rhodococcus fascians D188 and Draft Sequences for Rhodococcus spp. Isolates PBTS 1 and PBTS 2.</title>
        <authorList>
            <person name="Stamer R."/>
            <person name="Vereecke D."/>
            <person name="Zhang Y."/>
            <person name="Schilkey F."/>
            <person name="Devitt N."/>
            <person name="Randall J."/>
        </authorList>
    </citation>
    <scope>NUCLEOTIDE SEQUENCE [LARGE SCALE GENOMIC DNA]</scope>
    <source>
        <strain evidence="2">PBTS2</strain>
    </source>
</reference>
<dbReference type="Gene3D" id="3.40.50.410">
    <property type="entry name" value="von Willebrand factor, type A domain"/>
    <property type="match status" value="1"/>
</dbReference>
<sequence length="214" mass="23244">MTNPQLSLVAALLDRSGSMHSIADDTSGGFDSFITREREADGRTVVTLAQFDNRYELVYDNVPIEDVAPLVLQPRGGTALYDAIGRLVSEVGAGLAAMPEDERPGSVTVLVMTDGHENASREWSNSAVRELIERQEAEYSWDFVFLGSNIDAVEVGADLGFQRDKSMTYVSTAVGVTAAFDSVADYQHRKRSAGVDACSVSAFSPDDRRRARGE</sequence>
<evidence type="ECO:0000313" key="1">
    <source>
        <dbReference type="EMBL" id="AMY26076.1"/>
    </source>
</evidence>